<reference evidence="8" key="1">
    <citation type="submission" date="2017-02" db="UniProtKB">
        <authorList>
            <consortium name="WormBaseParasite"/>
        </authorList>
    </citation>
    <scope>IDENTIFICATION</scope>
</reference>
<feature type="region of interest" description="Disordered" evidence="4">
    <location>
        <begin position="225"/>
        <end position="258"/>
    </location>
</feature>
<dbReference type="GO" id="GO:0061863">
    <property type="term" value="F:microtubule plus end polymerase"/>
    <property type="evidence" value="ECO:0007669"/>
    <property type="project" value="InterPro"/>
</dbReference>
<protein>
    <submittedName>
        <fullName evidence="8">TOG domain-containing protein</fullName>
    </submittedName>
</protein>
<dbReference type="PANTHER" id="PTHR12609">
    <property type="entry name" value="MICROTUBULE ASSOCIATED PROTEIN XMAP215"/>
    <property type="match status" value="1"/>
</dbReference>
<dbReference type="GO" id="GO:0030951">
    <property type="term" value="P:establishment or maintenance of microtubule cytoskeleton polarity"/>
    <property type="evidence" value="ECO:0007669"/>
    <property type="project" value="InterPro"/>
</dbReference>
<accession>A0A0M3JT68</accession>
<evidence type="ECO:0000313" key="7">
    <source>
        <dbReference type="Proteomes" id="UP000267096"/>
    </source>
</evidence>
<feature type="compositionally biased region" description="Low complexity" evidence="4">
    <location>
        <begin position="236"/>
        <end position="250"/>
    </location>
</feature>
<proteinExistence type="inferred from homology"/>
<evidence type="ECO:0000313" key="8">
    <source>
        <dbReference type="WBParaSite" id="ASIM_0001120501-mRNA-1"/>
    </source>
</evidence>
<dbReference type="GO" id="GO:0046785">
    <property type="term" value="P:microtubule polymerization"/>
    <property type="evidence" value="ECO:0007669"/>
    <property type="project" value="InterPro"/>
</dbReference>
<dbReference type="SUPFAM" id="SSF48371">
    <property type="entry name" value="ARM repeat"/>
    <property type="match status" value="1"/>
</dbReference>
<dbReference type="WBParaSite" id="ASIM_0001120501-mRNA-1">
    <property type="protein sequence ID" value="ASIM_0001120501-mRNA-1"/>
    <property type="gene ID" value="ASIM_0001120501"/>
</dbReference>
<keyword evidence="1" id="KW-0677">Repeat</keyword>
<comment type="similarity">
    <text evidence="2">Belongs to the TOG/XMAP215 family.</text>
</comment>
<name>A0A0M3JT68_ANISI</name>
<dbReference type="GO" id="GO:0051010">
    <property type="term" value="F:microtubule plus-end binding"/>
    <property type="evidence" value="ECO:0007669"/>
    <property type="project" value="InterPro"/>
</dbReference>
<gene>
    <name evidence="6" type="ORF">ASIM_LOCUS10763</name>
</gene>
<dbReference type="EMBL" id="UYRR01031017">
    <property type="protein sequence ID" value="VDK43604.1"/>
    <property type="molecule type" value="Genomic_DNA"/>
</dbReference>
<reference evidence="6 7" key="2">
    <citation type="submission" date="2018-11" db="EMBL/GenBank/DDBJ databases">
        <authorList>
            <consortium name="Pathogen Informatics"/>
        </authorList>
    </citation>
    <scope>NUCLEOTIDE SEQUENCE [LARGE SCALE GENOMIC DNA]</scope>
</reference>
<evidence type="ECO:0000259" key="5">
    <source>
        <dbReference type="SMART" id="SM01349"/>
    </source>
</evidence>
<dbReference type="InterPro" id="IPR045110">
    <property type="entry name" value="XMAP215"/>
</dbReference>
<feature type="repeat" description="HEAT" evidence="3">
    <location>
        <begin position="163"/>
        <end position="200"/>
    </location>
</feature>
<dbReference type="InterPro" id="IPR011989">
    <property type="entry name" value="ARM-like"/>
</dbReference>
<evidence type="ECO:0000256" key="4">
    <source>
        <dbReference type="SAM" id="MobiDB-lite"/>
    </source>
</evidence>
<evidence type="ECO:0000256" key="3">
    <source>
        <dbReference type="PROSITE-ProRule" id="PRU00103"/>
    </source>
</evidence>
<dbReference type="Gene3D" id="1.25.10.10">
    <property type="entry name" value="Leucine-rich Repeat Variant"/>
    <property type="match status" value="1"/>
</dbReference>
<keyword evidence="7" id="KW-1185">Reference proteome</keyword>
<dbReference type="OrthoDB" id="46159at2759"/>
<dbReference type="InterPro" id="IPR034085">
    <property type="entry name" value="TOG"/>
</dbReference>
<dbReference type="Pfam" id="PF24987">
    <property type="entry name" value="HEAT_EF3_N"/>
    <property type="match status" value="1"/>
</dbReference>
<dbReference type="GO" id="GO:0007051">
    <property type="term" value="P:spindle organization"/>
    <property type="evidence" value="ECO:0007669"/>
    <property type="project" value="InterPro"/>
</dbReference>
<dbReference type="InterPro" id="IPR021133">
    <property type="entry name" value="HEAT_type_2"/>
</dbReference>
<dbReference type="AlphaFoldDB" id="A0A0M3JT68"/>
<dbReference type="Proteomes" id="UP000267096">
    <property type="component" value="Unassembled WGS sequence"/>
</dbReference>
<organism evidence="8">
    <name type="scientific">Anisakis simplex</name>
    <name type="common">Herring worm</name>
    <dbReference type="NCBI Taxonomy" id="6269"/>
    <lineage>
        <taxon>Eukaryota</taxon>
        <taxon>Metazoa</taxon>
        <taxon>Ecdysozoa</taxon>
        <taxon>Nematoda</taxon>
        <taxon>Chromadorea</taxon>
        <taxon>Rhabditida</taxon>
        <taxon>Spirurina</taxon>
        <taxon>Ascaridomorpha</taxon>
        <taxon>Ascaridoidea</taxon>
        <taxon>Anisakidae</taxon>
        <taxon>Anisakis</taxon>
        <taxon>Anisakis simplex complex</taxon>
    </lineage>
</organism>
<dbReference type="InterPro" id="IPR016024">
    <property type="entry name" value="ARM-type_fold"/>
</dbReference>
<feature type="domain" description="TOG" evidence="5">
    <location>
        <begin position="1"/>
        <end position="228"/>
    </location>
</feature>
<evidence type="ECO:0000313" key="6">
    <source>
        <dbReference type="EMBL" id="VDK43604.1"/>
    </source>
</evidence>
<sequence length="258" mass="29011">MSWLGELIDKNSSDPRQRLELGQQILSELQTSKLPSDSTVLNDFCDLIVQWLCASNFKVTLLALEIIDVGIEISGDVISPYLIERISALVERLGDSKQSVREATIQLITTIANTPYCSPQTVIERVAPGLVHRQWLVRIGVMQVIRNILEQHKFEVDVQINRIIPTLCKLMADANSDVRETATNALVNIFCQIGEPLPSSIRKRQLIPEAKFQMLMARYKEAQQCGGIAPSTPSTSQRISRPLRRPLIPQKPQFTPTR</sequence>
<evidence type="ECO:0000256" key="1">
    <source>
        <dbReference type="ARBA" id="ARBA00022737"/>
    </source>
</evidence>
<dbReference type="SMART" id="SM01349">
    <property type="entry name" value="TOG"/>
    <property type="match status" value="1"/>
</dbReference>
<evidence type="ECO:0000256" key="2">
    <source>
        <dbReference type="ARBA" id="ARBA00025722"/>
    </source>
</evidence>
<dbReference type="PROSITE" id="PS50077">
    <property type="entry name" value="HEAT_REPEAT"/>
    <property type="match status" value="1"/>
</dbReference>